<dbReference type="AlphaFoldDB" id="A0A4R3J7Y0"/>
<comment type="caution">
    <text evidence="2">The sequence shown here is derived from an EMBL/GenBank/DDBJ whole genome shotgun (WGS) entry which is preliminary data.</text>
</comment>
<protein>
    <submittedName>
        <fullName evidence="2">Uncharacterized protein</fullName>
    </submittedName>
</protein>
<dbReference type="EMBL" id="BHEO01000008">
    <property type="protein sequence ID" value="GBU06139.1"/>
    <property type="molecule type" value="Genomic_DNA"/>
</dbReference>
<accession>A0A4R3J7Y0</accession>
<dbReference type="EMBL" id="SLZV01000039">
    <property type="protein sequence ID" value="TCS61016.1"/>
    <property type="molecule type" value="Genomic_DNA"/>
</dbReference>
<dbReference type="Proteomes" id="UP000702954">
    <property type="component" value="Unassembled WGS sequence"/>
</dbReference>
<dbReference type="Proteomes" id="UP000294613">
    <property type="component" value="Unassembled WGS sequence"/>
</dbReference>
<gene>
    <name evidence="2" type="ORF">EDD74_1394</name>
    <name evidence="1" type="ORF">FAEUMB_26800</name>
</gene>
<evidence type="ECO:0000313" key="2">
    <source>
        <dbReference type="EMBL" id="TCS61016.1"/>
    </source>
</evidence>
<evidence type="ECO:0000313" key="3">
    <source>
        <dbReference type="Proteomes" id="UP000294613"/>
    </source>
</evidence>
<sequence length="75" mass="8786">MYYIWLCFNSPKKIETTVENEYNIPIKDSYGEDQQGIQQMLLNVLQSNSIEDVSRILLLLIEEVEKIANENNYVS</sequence>
<organism evidence="2 3">
    <name type="scientific">Faecalimonas umbilicata</name>
    <dbReference type="NCBI Taxonomy" id="1912855"/>
    <lineage>
        <taxon>Bacteria</taxon>
        <taxon>Bacillati</taxon>
        <taxon>Bacillota</taxon>
        <taxon>Clostridia</taxon>
        <taxon>Lachnospirales</taxon>
        <taxon>Lachnospiraceae</taxon>
        <taxon>Faecalimonas</taxon>
    </lineage>
</organism>
<keyword evidence="4" id="KW-1185">Reference proteome</keyword>
<evidence type="ECO:0000313" key="4">
    <source>
        <dbReference type="Proteomes" id="UP000702954"/>
    </source>
</evidence>
<reference evidence="1 4" key="1">
    <citation type="journal article" date="2018" name="Int. J. Syst. Evol. Microbiol.">
        <title>Draft Genome Sequence of Faecalimonas umbilicata JCM 30896T, an Acetate-Producing Bacterium Isolated from Human Feces.</title>
        <authorList>
            <person name="Sakamoto M."/>
            <person name="Ikeyama N."/>
            <person name="Yuki M."/>
            <person name="Ohkuma M."/>
        </authorList>
    </citation>
    <scope>NUCLEOTIDE SEQUENCE [LARGE SCALE GENOMIC DNA]</scope>
    <source>
        <strain evidence="1 4">EGH7</strain>
    </source>
</reference>
<proteinExistence type="predicted"/>
<evidence type="ECO:0000313" key="1">
    <source>
        <dbReference type="EMBL" id="GBU06139.1"/>
    </source>
</evidence>
<name>A0A4R3J7Y0_9FIRM</name>
<reference evidence="2 3" key="2">
    <citation type="submission" date="2019-03" db="EMBL/GenBank/DDBJ databases">
        <title>Genomic Encyclopedia of Type Strains, Phase IV (KMG-IV): sequencing the most valuable type-strain genomes for metagenomic binning, comparative biology and taxonomic classification.</title>
        <authorList>
            <person name="Goeker M."/>
        </authorList>
    </citation>
    <scope>NUCLEOTIDE SEQUENCE [LARGE SCALE GENOMIC DNA]</scope>
    <source>
        <strain evidence="2 3">DSM 103426</strain>
    </source>
</reference>